<feature type="transmembrane region" description="Helical" evidence="9">
    <location>
        <begin position="180"/>
        <end position="199"/>
    </location>
</feature>
<evidence type="ECO:0000313" key="11">
    <source>
        <dbReference type="EMBL" id="KWV58399.1"/>
    </source>
</evidence>
<evidence type="ECO:0000256" key="5">
    <source>
        <dbReference type="ARBA" id="ARBA00022692"/>
    </source>
</evidence>
<feature type="transmembrane region" description="Helical" evidence="9">
    <location>
        <begin position="88"/>
        <end position="106"/>
    </location>
</feature>
<feature type="transmembrane region" description="Helical" evidence="9">
    <location>
        <begin position="144"/>
        <end position="168"/>
    </location>
</feature>
<dbReference type="GO" id="GO:0043190">
    <property type="term" value="C:ATP-binding cassette (ABC) transporter complex"/>
    <property type="evidence" value="ECO:0007669"/>
    <property type="project" value="InterPro"/>
</dbReference>
<keyword evidence="4" id="KW-1003">Cell membrane</keyword>
<keyword evidence="12" id="KW-1185">Reference proteome</keyword>
<evidence type="ECO:0000256" key="4">
    <source>
        <dbReference type="ARBA" id="ARBA00022475"/>
    </source>
</evidence>
<evidence type="ECO:0000256" key="1">
    <source>
        <dbReference type="ARBA" id="ARBA00004429"/>
    </source>
</evidence>
<feature type="transmembrane region" description="Helical" evidence="9">
    <location>
        <begin position="54"/>
        <end position="76"/>
    </location>
</feature>
<dbReference type="OrthoDB" id="7341446at2"/>
<evidence type="ECO:0000256" key="3">
    <source>
        <dbReference type="ARBA" id="ARBA00022448"/>
    </source>
</evidence>
<dbReference type="RefSeq" id="WP_062368706.1">
    <property type="nucleotide sequence ID" value="NZ_LNCD01000023.1"/>
</dbReference>
<dbReference type="SUPFAM" id="SSF161098">
    <property type="entry name" value="MetI-like"/>
    <property type="match status" value="1"/>
</dbReference>
<dbReference type="Pfam" id="PF00528">
    <property type="entry name" value="BPD_transp_1"/>
    <property type="match status" value="1"/>
</dbReference>
<dbReference type="GO" id="GO:0022857">
    <property type="term" value="F:transmembrane transporter activity"/>
    <property type="evidence" value="ECO:0007669"/>
    <property type="project" value="InterPro"/>
</dbReference>
<dbReference type="Gene3D" id="1.10.3720.10">
    <property type="entry name" value="MetI-like"/>
    <property type="match status" value="1"/>
</dbReference>
<keyword evidence="6" id="KW-0029">Amino-acid transport</keyword>
<dbReference type="CDD" id="cd06261">
    <property type="entry name" value="TM_PBP2"/>
    <property type="match status" value="1"/>
</dbReference>
<accession>A0A120FQE5</accession>
<dbReference type="InterPro" id="IPR043429">
    <property type="entry name" value="ArtM/GltK/GlnP/TcyL/YhdX-like"/>
</dbReference>
<comment type="caution">
    <text evidence="11">The sequence shown here is derived from an EMBL/GenBank/DDBJ whole genome shotgun (WGS) entry which is preliminary data.</text>
</comment>
<evidence type="ECO:0000256" key="8">
    <source>
        <dbReference type="ARBA" id="ARBA00023136"/>
    </source>
</evidence>
<dbReference type="GO" id="GO:0006865">
    <property type="term" value="P:amino acid transport"/>
    <property type="evidence" value="ECO:0007669"/>
    <property type="project" value="UniProtKB-KW"/>
</dbReference>
<dbReference type="PANTHER" id="PTHR30614">
    <property type="entry name" value="MEMBRANE COMPONENT OF AMINO ACID ABC TRANSPORTER"/>
    <property type="match status" value="1"/>
</dbReference>
<organism evidence="11 12">
    <name type="scientific">Rhizobium altiplani</name>
    <dbReference type="NCBI Taxonomy" id="1864509"/>
    <lineage>
        <taxon>Bacteria</taxon>
        <taxon>Pseudomonadati</taxon>
        <taxon>Pseudomonadota</taxon>
        <taxon>Alphaproteobacteria</taxon>
        <taxon>Hyphomicrobiales</taxon>
        <taxon>Rhizobiaceae</taxon>
        <taxon>Rhizobium/Agrobacterium group</taxon>
        <taxon>Rhizobium</taxon>
    </lineage>
</organism>
<comment type="subcellular location">
    <subcellularLocation>
        <location evidence="1">Cell inner membrane</location>
        <topology evidence="1">Multi-pass membrane protein</topology>
    </subcellularLocation>
    <subcellularLocation>
        <location evidence="9">Cell membrane</location>
        <topology evidence="9">Multi-pass membrane protein</topology>
    </subcellularLocation>
</comment>
<proteinExistence type="inferred from homology"/>
<dbReference type="NCBIfam" id="TIGR01726">
    <property type="entry name" value="HEQRo_perm_3TM"/>
    <property type="match status" value="1"/>
</dbReference>
<feature type="transmembrane region" description="Helical" evidence="9">
    <location>
        <begin position="20"/>
        <end position="42"/>
    </location>
</feature>
<keyword evidence="3 9" id="KW-0813">Transport</keyword>
<dbReference type="InterPro" id="IPR035906">
    <property type="entry name" value="MetI-like_sf"/>
</dbReference>
<dbReference type="InterPro" id="IPR000515">
    <property type="entry name" value="MetI-like"/>
</dbReference>
<dbReference type="PROSITE" id="PS50928">
    <property type="entry name" value="ABC_TM1"/>
    <property type="match status" value="1"/>
</dbReference>
<gene>
    <name evidence="11" type="ORF">AS026_30510</name>
</gene>
<evidence type="ECO:0000256" key="2">
    <source>
        <dbReference type="ARBA" id="ARBA00010072"/>
    </source>
</evidence>
<comment type="similarity">
    <text evidence="2">Belongs to the binding-protein-dependent transport system permease family. HisMQ subfamily.</text>
</comment>
<dbReference type="Proteomes" id="UP000068164">
    <property type="component" value="Unassembled WGS sequence"/>
</dbReference>
<dbReference type="AlphaFoldDB" id="A0A120FQE5"/>
<protein>
    <submittedName>
        <fullName evidence="11">Amino acid ABC transporter</fullName>
    </submittedName>
</protein>
<keyword evidence="8 9" id="KW-0472">Membrane</keyword>
<evidence type="ECO:0000256" key="6">
    <source>
        <dbReference type="ARBA" id="ARBA00022970"/>
    </source>
</evidence>
<dbReference type="EMBL" id="LNCD01000023">
    <property type="protein sequence ID" value="KWV58399.1"/>
    <property type="molecule type" value="Genomic_DNA"/>
</dbReference>
<dbReference type="PANTHER" id="PTHR30614:SF0">
    <property type="entry name" value="L-CYSTINE TRANSPORT SYSTEM PERMEASE PROTEIN TCYL"/>
    <property type="match status" value="1"/>
</dbReference>
<evidence type="ECO:0000256" key="9">
    <source>
        <dbReference type="RuleBase" id="RU363032"/>
    </source>
</evidence>
<reference evidence="11 12" key="1">
    <citation type="submission" date="2015-11" db="EMBL/GenBank/DDBJ databases">
        <title>Draft Genome Sequence of the Strain BR 10423 (Rhizobium sp.) isolated from nodules of Mimosa pudica.</title>
        <authorList>
            <person name="Barauna A.C."/>
            <person name="Zilli J.E."/>
            <person name="Simoes-Araujo J.L."/>
            <person name="Reis V.M."/>
            <person name="James E.K."/>
            <person name="Reis F.B.Jr."/>
            <person name="Rouws L.F."/>
            <person name="Passos S.R."/>
            <person name="Gois S.R."/>
        </authorList>
    </citation>
    <scope>NUCLEOTIDE SEQUENCE [LARGE SCALE GENOMIC DNA]</scope>
    <source>
        <strain evidence="11 12">BR10423</strain>
    </source>
</reference>
<name>A0A120FQE5_9HYPH</name>
<sequence>MTFDINVILDQLPAITSGAGVTILIWVVGTIAAAILGFFVAVGRRFGGVLLDKTLGLVVAVLRGTPFLIQIFLVYYGGPFIGLSLDPLPAGLIGISIYGAAYYSEIFRSGFMAVPKGHIEAGECVGLTQGQIIRRILLPEMTMLVLPPSLNMAVLLMKETAVLSIITVPELTATLSAIGAQQYAFVEALSVLALFYWVLVEITGRLGRLVETKFTRFRFFNA</sequence>
<evidence type="ECO:0000259" key="10">
    <source>
        <dbReference type="PROSITE" id="PS50928"/>
    </source>
</evidence>
<dbReference type="InterPro" id="IPR010065">
    <property type="entry name" value="AA_ABC_transptr_permease_3TM"/>
</dbReference>
<evidence type="ECO:0000256" key="7">
    <source>
        <dbReference type="ARBA" id="ARBA00022989"/>
    </source>
</evidence>
<feature type="domain" description="ABC transmembrane type-1" evidence="10">
    <location>
        <begin position="19"/>
        <end position="204"/>
    </location>
</feature>
<keyword evidence="7 9" id="KW-1133">Transmembrane helix</keyword>
<keyword evidence="5 9" id="KW-0812">Transmembrane</keyword>
<evidence type="ECO:0000313" key="12">
    <source>
        <dbReference type="Proteomes" id="UP000068164"/>
    </source>
</evidence>